<dbReference type="EMBL" id="JAXIVS010000012">
    <property type="protein sequence ID" value="MDY7230754.1"/>
    <property type="molecule type" value="Genomic_DNA"/>
</dbReference>
<name>A0ABU5HCB8_9BACT</name>
<keyword evidence="4" id="KW-1185">Reference proteome</keyword>
<feature type="chain" id="PRO_5045568409" description="Periplasmic heavy metal sensor" evidence="2">
    <location>
        <begin position="23"/>
        <end position="191"/>
    </location>
</feature>
<dbReference type="Proteomes" id="UP001291309">
    <property type="component" value="Unassembled WGS sequence"/>
</dbReference>
<dbReference type="RefSeq" id="WP_321549468.1">
    <property type="nucleotide sequence ID" value="NZ_JAXIVS010000012.1"/>
</dbReference>
<feature type="coiled-coil region" evidence="1">
    <location>
        <begin position="95"/>
        <end position="122"/>
    </location>
</feature>
<gene>
    <name evidence="3" type="ORF">SYV04_30435</name>
</gene>
<dbReference type="Gene3D" id="1.20.120.1490">
    <property type="match status" value="1"/>
</dbReference>
<reference evidence="3 4" key="1">
    <citation type="submission" date="2023-12" db="EMBL/GenBank/DDBJ databases">
        <title>the genome sequence of Hyalangium sp. s54d21.</title>
        <authorList>
            <person name="Zhang X."/>
        </authorList>
    </citation>
    <scope>NUCLEOTIDE SEQUENCE [LARGE SCALE GENOMIC DNA]</scope>
    <source>
        <strain evidence="4">s54d21</strain>
    </source>
</reference>
<keyword evidence="1" id="KW-0175">Coiled coil</keyword>
<comment type="caution">
    <text evidence="3">The sequence shown here is derived from an EMBL/GenBank/DDBJ whole genome shotgun (WGS) entry which is preliminary data.</text>
</comment>
<feature type="signal peptide" evidence="2">
    <location>
        <begin position="1"/>
        <end position="22"/>
    </location>
</feature>
<protein>
    <recommendedName>
        <fullName evidence="5">Periplasmic heavy metal sensor</fullName>
    </recommendedName>
</protein>
<evidence type="ECO:0000313" key="4">
    <source>
        <dbReference type="Proteomes" id="UP001291309"/>
    </source>
</evidence>
<proteinExistence type="predicted"/>
<evidence type="ECO:0000256" key="1">
    <source>
        <dbReference type="SAM" id="Coils"/>
    </source>
</evidence>
<keyword evidence="2" id="KW-0732">Signal</keyword>
<accession>A0ABU5HCB8</accession>
<evidence type="ECO:0008006" key="5">
    <source>
        <dbReference type="Google" id="ProtNLM"/>
    </source>
</evidence>
<evidence type="ECO:0000256" key="2">
    <source>
        <dbReference type="SAM" id="SignalP"/>
    </source>
</evidence>
<organism evidence="3 4">
    <name type="scientific">Hyalangium rubrum</name>
    <dbReference type="NCBI Taxonomy" id="3103134"/>
    <lineage>
        <taxon>Bacteria</taxon>
        <taxon>Pseudomonadati</taxon>
        <taxon>Myxococcota</taxon>
        <taxon>Myxococcia</taxon>
        <taxon>Myxococcales</taxon>
        <taxon>Cystobacterineae</taxon>
        <taxon>Archangiaceae</taxon>
        <taxon>Hyalangium</taxon>
    </lineage>
</organism>
<sequence length="191" mass="20987">MTLKAMLSLGLTGALFALPAAAQPREDVVIQRHSGHLPPVPPMPPMPPVPPVPPVMVALPPPAYGIPPHLVQKLGLSKELNQRIQDLTFAANDQLITLEADLKRAQLELDKLLRSANASENAVMQQVEAVGRAETAVRRNRIGLMLQIKQQLGPDNWQKLEAELGEVRREVHIRHFQGPDEAPPPPRGEKK</sequence>
<evidence type="ECO:0000313" key="3">
    <source>
        <dbReference type="EMBL" id="MDY7230754.1"/>
    </source>
</evidence>